<sequence>MRSATNQAPPCTRHPTGVRTLPAPAEMTDPEKGRSAMTQHSSPTTQEGAPPVRLDVDRGVATVTLDSPRNRNALSARLRTGLSGALSAAMADDEVRAVVLTGTGPVFCAGADLKEVAAALAGEPVAPAPELPEVFEQIMGAPKPVIAVLNGAARAGGIGLVAAADIALAPKSATFAFTEVRIGVVPAIISVPVSARMHSRQLSRYFLTGELFDASAAAKAGLITQAVPDREMAHALDAVLQGIRGSAPKALSRTKELLGELGAGALAAPERRAEAFARMGELSAEFFAGEDAVEGRASFFEKRPPRWAR</sequence>
<dbReference type="InterPro" id="IPR051683">
    <property type="entry name" value="Enoyl-CoA_Hydratase/Isomerase"/>
</dbReference>
<comment type="similarity">
    <text evidence="1">Belongs to the enoyl-CoA hydratase/isomerase family.</text>
</comment>
<name>A0A1M6MM07_9ACTN</name>
<dbReference type="AlphaFoldDB" id="A0A1M6MM07"/>
<feature type="region of interest" description="Disordered" evidence="2">
    <location>
        <begin position="1"/>
        <end position="53"/>
    </location>
</feature>
<evidence type="ECO:0000256" key="1">
    <source>
        <dbReference type="ARBA" id="ARBA00005254"/>
    </source>
</evidence>
<dbReference type="InterPro" id="IPR029045">
    <property type="entry name" value="ClpP/crotonase-like_dom_sf"/>
</dbReference>
<dbReference type="CDD" id="cd06558">
    <property type="entry name" value="crotonase-like"/>
    <property type="match status" value="1"/>
</dbReference>
<dbReference type="SUPFAM" id="SSF52096">
    <property type="entry name" value="ClpP/crotonase"/>
    <property type="match status" value="1"/>
</dbReference>
<dbReference type="Pfam" id="PF00378">
    <property type="entry name" value="ECH_1"/>
    <property type="match status" value="1"/>
</dbReference>
<dbReference type="EMBL" id="FQZK01000010">
    <property type="protein sequence ID" value="SHJ84313.1"/>
    <property type="molecule type" value="Genomic_DNA"/>
</dbReference>
<organism evidence="3 4">
    <name type="scientific">Nocardiopsis flavescens</name>
    <dbReference type="NCBI Taxonomy" id="758803"/>
    <lineage>
        <taxon>Bacteria</taxon>
        <taxon>Bacillati</taxon>
        <taxon>Actinomycetota</taxon>
        <taxon>Actinomycetes</taxon>
        <taxon>Streptosporangiales</taxon>
        <taxon>Nocardiopsidaceae</taxon>
        <taxon>Nocardiopsis</taxon>
    </lineage>
</organism>
<protein>
    <submittedName>
        <fullName evidence="3">Methylglutaconyl-CoA hydratase</fullName>
    </submittedName>
</protein>
<feature type="compositionally biased region" description="Polar residues" evidence="2">
    <location>
        <begin position="36"/>
        <end position="47"/>
    </location>
</feature>
<evidence type="ECO:0000313" key="4">
    <source>
        <dbReference type="Proteomes" id="UP000184452"/>
    </source>
</evidence>
<evidence type="ECO:0000256" key="2">
    <source>
        <dbReference type="SAM" id="MobiDB-lite"/>
    </source>
</evidence>
<reference evidence="3 4" key="1">
    <citation type="submission" date="2016-11" db="EMBL/GenBank/DDBJ databases">
        <authorList>
            <person name="Jaros S."/>
            <person name="Januszkiewicz K."/>
            <person name="Wedrychowicz H."/>
        </authorList>
    </citation>
    <scope>NUCLEOTIDE SEQUENCE [LARGE SCALE GENOMIC DNA]</scope>
    <source>
        <strain evidence="3 4">CGMCC 4.5723</strain>
    </source>
</reference>
<dbReference type="Proteomes" id="UP000184452">
    <property type="component" value="Unassembled WGS sequence"/>
</dbReference>
<dbReference type="STRING" id="758803.SAMN05421803_110109"/>
<dbReference type="Gene3D" id="1.10.12.10">
    <property type="entry name" value="Lyase 2-enoyl-coa Hydratase, Chain A, domain 2"/>
    <property type="match status" value="1"/>
</dbReference>
<dbReference type="PANTHER" id="PTHR42964">
    <property type="entry name" value="ENOYL-COA HYDRATASE"/>
    <property type="match status" value="1"/>
</dbReference>
<dbReference type="PANTHER" id="PTHR42964:SF1">
    <property type="entry name" value="POLYKETIDE BIOSYNTHESIS ENOYL-COA HYDRATASE PKSH-RELATED"/>
    <property type="match status" value="1"/>
</dbReference>
<dbReference type="GO" id="GO:0003824">
    <property type="term" value="F:catalytic activity"/>
    <property type="evidence" value="ECO:0007669"/>
    <property type="project" value="UniProtKB-ARBA"/>
</dbReference>
<keyword evidence="4" id="KW-1185">Reference proteome</keyword>
<accession>A0A1M6MM07</accession>
<proteinExistence type="inferred from homology"/>
<dbReference type="InterPro" id="IPR014748">
    <property type="entry name" value="Enoyl-CoA_hydra_C"/>
</dbReference>
<dbReference type="InterPro" id="IPR001753">
    <property type="entry name" value="Enoyl-CoA_hydra/iso"/>
</dbReference>
<gene>
    <name evidence="3" type="ORF">SAMN05421803_110109</name>
</gene>
<dbReference type="Gene3D" id="3.90.226.10">
    <property type="entry name" value="2-enoyl-CoA Hydratase, Chain A, domain 1"/>
    <property type="match status" value="1"/>
</dbReference>
<evidence type="ECO:0000313" key="3">
    <source>
        <dbReference type="EMBL" id="SHJ84313.1"/>
    </source>
</evidence>